<gene>
    <name evidence="1" type="ORF">CI1B_70850</name>
</gene>
<name>A0A508TUE1_9BRAD</name>
<dbReference type="RefSeq" id="WP_139863644.1">
    <property type="nucleotide sequence ID" value="NZ_CAADFC020000029.1"/>
</dbReference>
<evidence type="ECO:0000313" key="1">
    <source>
        <dbReference type="EMBL" id="VIO77903.1"/>
    </source>
</evidence>
<dbReference type="Proteomes" id="UP000328092">
    <property type="component" value="Unassembled WGS sequence"/>
</dbReference>
<sequence>MARQDFARPDFGYTPRENPCAQCGKPISRPDWVEHGEGRTSYLWNCRACNYRFEAIAIYDDEQLTPLAA</sequence>
<dbReference type="EMBL" id="CAADFC020000029">
    <property type="protein sequence ID" value="VIO77903.1"/>
    <property type="molecule type" value="Genomic_DNA"/>
</dbReference>
<dbReference type="OrthoDB" id="8237865at2"/>
<reference evidence="1" key="1">
    <citation type="submission" date="2019-02" db="EMBL/GenBank/DDBJ databases">
        <authorList>
            <person name="Pothier F.J."/>
        </authorList>
    </citation>
    <scope>NUCLEOTIDE SEQUENCE</scope>
    <source>
        <strain evidence="1">CI-1B</strain>
    </source>
</reference>
<proteinExistence type="predicted"/>
<comment type="caution">
    <text evidence="1">The sequence shown here is derived from an EMBL/GenBank/DDBJ whole genome shotgun (WGS) entry which is preliminary data.</text>
</comment>
<evidence type="ECO:0000313" key="2">
    <source>
        <dbReference type="Proteomes" id="UP000328092"/>
    </source>
</evidence>
<organism evidence="1 2">
    <name type="scientific">Bradyrhizobium ivorense</name>
    <dbReference type="NCBI Taxonomy" id="2511166"/>
    <lineage>
        <taxon>Bacteria</taxon>
        <taxon>Pseudomonadati</taxon>
        <taxon>Pseudomonadota</taxon>
        <taxon>Alphaproteobacteria</taxon>
        <taxon>Hyphomicrobiales</taxon>
        <taxon>Nitrobacteraceae</taxon>
        <taxon>Bradyrhizobium</taxon>
    </lineage>
</organism>
<dbReference type="AlphaFoldDB" id="A0A508TUE1"/>
<keyword evidence="2" id="KW-1185">Reference proteome</keyword>
<accession>A0A508TUE1</accession>
<protein>
    <submittedName>
        <fullName evidence="1">Uncharacterized protein</fullName>
    </submittedName>
</protein>